<reference evidence="1 2" key="2">
    <citation type="journal article" date="2019" name="G3 (Bethesda)">
        <title>Hybrid Assembly of the Genome of the Entomopathogenic Nematode Steinernema carpocapsae Identifies the X-Chromosome.</title>
        <authorList>
            <person name="Serra L."/>
            <person name="Macchietto M."/>
            <person name="Macias-Munoz A."/>
            <person name="McGill C.J."/>
            <person name="Rodriguez I.M."/>
            <person name="Rodriguez B."/>
            <person name="Murad R."/>
            <person name="Mortazavi A."/>
        </authorList>
    </citation>
    <scope>NUCLEOTIDE SEQUENCE [LARGE SCALE GENOMIC DNA]</scope>
    <source>
        <strain evidence="1 2">ALL</strain>
    </source>
</reference>
<evidence type="ECO:0000313" key="1">
    <source>
        <dbReference type="EMBL" id="TMS35365.1"/>
    </source>
</evidence>
<proteinExistence type="predicted"/>
<dbReference type="PANTHER" id="PTHR10801">
    <property type="entry name" value="24-DEHYDROCHOLESTEROL REDUCTASE"/>
    <property type="match status" value="1"/>
</dbReference>
<organism evidence="1 2">
    <name type="scientific">Steinernema carpocapsae</name>
    <name type="common">Entomopathogenic nematode</name>
    <dbReference type="NCBI Taxonomy" id="34508"/>
    <lineage>
        <taxon>Eukaryota</taxon>
        <taxon>Metazoa</taxon>
        <taxon>Ecdysozoa</taxon>
        <taxon>Nematoda</taxon>
        <taxon>Chromadorea</taxon>
        <taxon>Rhabditida</taxon>
        <taxon>Tylenchina</taxon>
        <taxon>Panagrolaimomorpha</taxon>
        <taxon>Strongyloidoidea</taxon>
        <taxon>Steinernematidae</taxon>
        <taxon>Steinernema</taxon>
    </lineage>
</organism>
<accession>A0A4U8US35</accession>
<sequence>MTLTQSEHAPTHASGTVALERAMVSVTKRAADGVVRPLTTGAGRLEADELCSRRSGRSRFVSLSIGFTRHPFLSAAFSIPVHLIPEVNQGALLRFVLLSLSPPSNEIVPGTNYAMYNDLGIYGTPGPVKRKEKYNATEAMREMERFTREIGGYSFLYADIFMTEAEFNVMFDLTFYDKVRKKYGADSAFPRLFDKVKPEIDVMAIGQSN</sequence>
<protein>
    <submittedName>
        <fullName evidence="1">Uncharacterized protein</fullName>
    </submittedName>
</protein>
<dbReference type="InterPro" id="IPR040165">
    <property type="entry name" value="Diminuto-like"/>
</dbReference>
<keyword evidence="2" id="KW-1185">Reference proteome</keyword>
<dbReference type="GO" id="GO:0008202">
    <property type="term" value="P:steroid metabolic process"/>
    <property type="evidence" value="ECO:0007669"/>
    <property type="project" value="TreeGrafter"/>
</dbReference>
<comment type="caution">
    <text evidence="1">The sequence shown here is derived from an EMBL/GenBank/DDBJ whole genome shotgun (WGS) entry which is preliminary data.</text>
</comment>
<dbReference type="GO" id="GO:0000246">
    <property type="term" value="F:Delta24(24-1) sterol reductase activity"/>
    <property type="evidence" value="ECO:0007669"/>
    <property type="project" value="TreeGrafter"/>
</dbReference>
<dbReference type="STRING" id="34508.A0A4U8US35"/>
<reference evidence="1 2" key="1">
    <citation type="journal article" date="2015" name="Genome Biol.">
        <title>Comparative genomics of Steinernema reveals deeply conserved gene regulatory networks.</title>
        <authorList>
            <person name="Dillman A.R."/>
            <person name="Macchietto M."/>
            <person name="Porter C.F."/>
            <person name="Rogers A."/>
            <person name="Williams B."/>
            <person name="Antoshechkin I."/>
            <person name="Lee M.M."/>
            <person name="Goodwin Z."/>
            <person name="Lu X."/>
            <person name="Lewis E.E."/>
            <person name="Goodrich-Blair H."/>
            <person name="Stock S.P."/>
            <person name="Adams B.J."/>
            <person name="Sternberg P.W."/>
            <person name="Mortazavi A."/>
        </authorList>
    </citation>
    <scope>NUCLEOTIDE SEQUENCE [LARGE SCALE GENOMIC DNA]</scope>
    <source>
        <strain evidence="1 2">ALL</strain>
    </source>
</reference>
<name>A0A4U8US35_STECR</name>
<dbReference type="PANTHER" id="PTHR10801:SF2">
    <property type="entry name" value="FAD-BINDING PCMH-TYPE DOMAIN-CONTAINING PROTEIN"/>
    <property type="match status" value="1"/>
</dbReference>
<dbReference type="GO" id="GO:0005737">
    <property type="term" value="C:cytoplasm"/>
    <property type="evidence" value="ECO:0007669"/>
    <property type="project" value="TreeGrafter"/>
</dbReference>
<dbReference type="AlphaFoldDB" id="A0A4U8US35"/>
<dbReference type="OrthoDB" id="415825at2759"/>
<dbReference type="EMBL" id="AZBU02000001">
    <property type="protein sequence ID" value="TMS35365.1"/>
    <property type="molecule type" value="Genomic_DNA"/>
</dbReference>
<evidence type="ECO:0000313" key="2">
    <source>
        <dbReference type="Proteomes" id="UP000298663"/>
    </source>
</evidence>
<dbReference type="GO" id="GO:0016020">
    <property type="term" value="C:membrane"/>
    <property type="evidence" value="ECO:0007669"/>
    <property type="project" value="TreeGrafter"/>
</dbReference>
<gene>
    <name evidence="1" type="ORF">L596_002782</name>
</gene>
<dbReference type="EMBL" id="CM016762">
    <property type="protein sequence ID" value="TMS35365.1"/>
    <property type="molecule type" value="Genomic_DNA"/>
</dbReference>
<dbReference type="Proteomes" id="UP000298663">
    <property type="component" value="Chromosome X"/>
</dbReference>